<feature type="domain" description="RRM" evidence="2">
    <location>
        <begin position="58"/>
        <end position="135"/>
    </location>
</feature>
<keyword evidence="1" id="KW-0694">RNA-binding</keyword>
<evidence type="ECO:0000259" key="2">
    <source>
        <dbReference type="PROSITE" id="PS50102"/>
    </source>
</evidence>
<dbReference type="InterPro" id="IPR035979">
    <property type="entry name" value="RBD_domain_sf"/>
</dbReference>
<sequence>MSGSTVDADGDFLKGLEVWSKNPVHVRPSASSASHDHTRDHVRESRCEISERNEVDSRSIFLRNISNEVTAHVLERKFRCFGIINRITIFSRKSEGKLKTYAYIEFDNTQSAEQSLSFNKTKMDEHVIGVVKKRTNIRGWRTKKG</sequence>
<organism evidence="3 4">
    <name type="scientific">Lachancea meyersii CBS 8951</name>
    <dbReference type="NCBI Taxonomy" id="1266667"/>
    <lineage>
        <taxon>Eukaryota</taxon>
        <taxon>Fungi</taxon>
        <taxon>Dikarya</taxon>
        <taxon>Ascomycota</taxon>
        <taxon>Saccharomycotina</taxon>
        <taxon>Saccharomycetes</taxon>
        <taxon>Saccharomycetales</taxon>
        <taxon>Saccharomycetaceae</taxon>
        <taxon>Lachancea</taxon>
    </lineage>
</organism>
<evidence type="ECO:0000313" key="4">
    <source>
        <dbReference type="Proteomes" id="UP000191144"/>
    </source>
</evidence>
<dbReference type="EMBL" id="LT598477">
    <property type="protein sequence ID" value="SCU94627.1"/>
    <property type="molecule type" value="Genomic_DNA"/>
</dbReference>
<evidence type="ECO:0000256" key="1">
    <source>
        <dbReference type="PROSITE-ProRule" id="PRU00176"/>
    </source>
</evidence>
<dbReference type="PROSITE" id="PS50102">
    <property type="entry name" value="RRM"/>
    <property type="match status" value="1"/>
</dbReference>
<keyword evidence="4" id="KW-1185">Reference proteome</keyword>
<dbReference type="SMART" id="SM00360">
    <property type="entry name" value="RRM"/>
    <property type="match status" value="1"/>
</dbReference>
<dbReference type="OrthoDB" id="4726at2759"/>
<dbReference type="Pfam" id="PF00076">
    <property type="entry name" value="RRM_1"/>
    <property type="match status" value="1"/>
</dbReference>
<proteinExistence type="predicted"/>
<name>A0A1G4JUR6_9SACH</name>
<dbReference type="GO" id="GO:0003723">
    <property type="term" value="F:RNA binding"/>
    <property type="evidence" value="ECO:0007669"/>
    <property type="project" value="UniProtKB-UniRule"/>
</dbReference>
<dbReference type="SUPFAM" id="SSF54928">
    <property type="entry name" value="RNA-binding domain, RBD"/>
    <property type="match status" value="1"/>
</dbReference>
<dbReference type="InterPro" id="IPR000504">
    <property type="entry name" value="RRM_dom"/>
</dbReference>
<reference evidence="4" key="1">
    <citation type="submission" date="2016-03" db="EMBL/GenBank/DDBJ databases">
        <authorList>
            <person name="Devillers Hugo."/>
        </authorList>
    </citation>
    <scope>NUCLEOTIDE SEQUENCE [LARGE SCALE GENOMIC DNA]</scope>
</reference>
<evidence type="ECO:0000313" key="3">
    <source>
        <dbReference type="EMBL" id="SCU94627.1"/>
    </source>
</evidence>
<dbReference type="Gene3D" id="3.30.70.330">
    <property type="match status" value="1"/>
</dbReference>
<gene>
    <name evidence="3" type="ORF">LAME_0F08284G</name>
</gene>
<dbReference type="Proteomes" id="UP000191144">
    <property type="component" value="Chromosome F"/>
</dbReference>
<protein>
    <submittedName>
        <fullName evidence="3">LAME_0F08284g1_1</fullName>
    </submittedName>
</protein>
<accession>A0A1G4JUR6</accession>
<dbReference type="InterPro" id="IPR012677">
    <property type="entry name" value="Nucleotide-bd_a/b_plait_sf"/>
</dbReference>
<dbReference type="AlphaFoldDB" id="A0A1G4JUR6"/>